<dbReference type="SMART" id="SM00382">
    <property type="entry name" value="AAA"/>
    <property type="match status" value="1"/>
</dbReference>
<gene>
    <name evidence="5" type="ORF">M427DRAFT_51185</name>
</gene>
<dbReference type="EMBL" id="KQ965732">
    <property type="protein sequence ID" value="KXS21808.1"/>
    <property type="molecule type" value="Genomic_DNA"/>
</dbReference>
<dbReference type="PANTHER" id="PTHR12169">
    <property type="entry name" value="ATPASE N2B"/>
    <property type="match status" value="1"/>
</dbReference>
<evidence type="ECO:0000313" key="6">
    <source>
        <dbReference type="Proteomes" id="UP000070544"/>
    </source>
</evidence>
<protein>
    <submittedName>
        <fullName evidence="5">AFG1-like ATPase</fullName>
    </submittedName>
</protein>
<evidence type="ECO:0000256" key="2">
    <source>
        <dbReference type="ARBA" id="ARBA00022741"/>
    </source>
</evidence>
<keyword evidence="2" id="KW-0547">Nucleotide-binding</keyword>
<feature type="domain" description="AAA+ ATPase" evidence="4">
    <location>
        <begin position="43"/>
        <end position="175"/>
    </location>
</feature>
<sequence>MSRSLLSAYLELIAKARLTRDLNQIELVSRLQRVSDDLQSNRRGLGLYIHGPVGTGKTLLMDLWHHNVGQHHGSLRKHFHVFMRETHSQLHDLNVKTRWTTSDPLVTIGTDLAQRNAILCLDEFQVHDIADAMILRRLFEAFFSSGGTLLATSNRPPERLYELGLNRRLFLPFIDTLKKNCEVFQVKSSNDYRVSVTRATASHNFSTDSAYFAPSSDPTIRSHFFGAWALATGGQEPLPLTLNLPGVGRTLAVPKSVTSPFGSACLMTFDELCGQPRAAIDYIALCRHFHGTSNSGIYISDLVLLRDTMFDETRRFITLVDVAYEERCPLYILSEGSIEDVFRGIQETKASEGKEKELRVAKEGGASSSMMATYIGEMEWSATGLKASMADGGAGVSDVRFSIARAQSRLTEMQTEKWRNVERFTRI</sequence>
<comment type="similarity">
    <text evidence="1">Belongs to the AFG1 ATPase family.</text>
</comment>
<evidence type="ECO:0000313" key="5">
    <source>
        <dbReference type="EMBL" id="KXS21808.1"/>
    </source>
</evidence>
<dbReference type="PANTHER" id="PTHR12169:SF6">
    <property type="entry name" value="AFG1-LIKE ATPASE"/>
    <property type="match status" value="1"/>
</dbReference>
<dbReference type="InterPro" id="IPR005654">
    <property type="entry name" value="ATPase_AFG1-like"/>
</dbReference>
<dbReference type="AlphaFoldDB" id="A0A139AYI4"/>
<dbReference type="NCBIfam" id="NF040713">
    <property type="entry name" value="ZapE"/>
    <property type="match status" value="1"/>
</dbReference>
<keyword evidence="3" id="KW-0067">ATP-binding</keyword>
<evidence type="ECO:0000256" key="3">
    <source>
        <dbReference type="ARBA" id="ARBA00022840"/>
    </source>
</evidence>
<dbReference type="InterPro" id="IPR027417">
    <property type="entry name" value="P-loop_NTPase"/>
</dbReference>
<dbReference type="InterPro" id="IPR003593">
    <property type="entry name" value="AAA+_ATPase"/>
</dbReference>
<name>A0A139AYI4_GONPJ</name>
<proteinExistence type="inferred from homology"/>
<dbReference type="OrthoDB" id="548867at2759"/>
<dbReference type="GO" id="GO:0016887">
    <property type="term" value="F:ATP hydrolysis activity"/>
    <property type="evidence" value="ECO:0007669"/>
    <property type="project" value="InterPro"/>
</dbReference>
<dbReference type="Proteomes" id="UP000070544">
    <property type="component" value="Unassembled WGS sequence"/>
</dbReference>
<evidence type="ECO:0000259" key="4">
    <source>
        <dbReference type="SMART" id="SM00382"/>
    </source>
</evidence>
<dbReference type="OMA" id="ECYDRRV"/>
<evidence type="ECO:0000256" key="1">
    <source>
        <dbReference type="ARBA" id="ARBA00010322"/>
    </source>
</evidence>
<organism evidence="5 6">
    <name type="scientific">Gonapodya prolifera (strain JEL478)</name>
    <name type="common">Monoblepharis prolifera</name>
    <dbReference type="NCBI Taxonomy" id="1344416"/>
    <lineage>
        <taxon>Eukaryota</taxon>
        <taxon>Fungi</taxon>
        <taxon>Fungi incertae sedis</taxon>
        <taxon>Chytridiomycota</taxon>
        <taxon>Chytridiomycota incertae sedis</taxon>
        <taxon>Monoblepharidomycetes</taxon>
        <taxon>Monoblepharidales</taxon>
        <taxon>Gonapodyaceae</taxon>
        <taxon>Gonapodya</taxon>
    </lineage>
</organism>
<dbReference type="Gene3D" id="3.40.50.300">
    <property type="entry name" value="P-loop containing nucleotide triphosphate hydrolases"/>
    <property type="match status" value="1"/>
</dbReference>
<dbReference type="SUPFAM" id="SSF52540">
    <property type="entry name" value="P-loop containing nucleoside triphosphate hydrolases"/>
    <property type="match status" value="1"/>
</dbReference>
<keyword evidence="6" id="KW-1185">Reference proteome</keyword>
<dbReference type="GO" id="GO:0005739">
    <property type="term" value="C:mitochondrion"/>
    <property type="evidence" value="ECO:0007669"/>
    <property type="project" value="TreeGrafter"/>
</dbReference>
<dbReference type="GO" id="GO:0005524">
    <property type="term" value="F:ATP binding"/>
    <property type="evidence" value="ECO:0007669"/>
    <property type="project" value="UniProtKB-KW"/>
</dbReference>
<accession>A0A139AYI4</accession>
<dbReference type="Pfam" id="PF03969">
    <property type="entry name" value="AFG1_ATPase"/>
    <property type="match status" value="1"/>
</dbReference>
<reference evidence="5 6" key="1">
    <citation type="journal article" date="2015" name="Genome Biol. Evol.">
        <title>Phylogenomic analyses indicate that early fungi evolved digesting cell walls of algal ancestors of land plants.</title>
        <authorList>
            <person name="Chang Y."/>
            <person name="Wang S."/>
            <person name="Sekimoto S."/>
            <person name="Aerts A.L."/>
            <person name="Choi C."/>
            <person name="Clum A."/>
            <person name="LaButti K.M."/>
            <person name="Lindquist E.A."/>
            <person name="Yee Ngan C."/>
            <person name="Ohm R.A."/>
            <person name="Salamov A.A."/>
            <person name="Grigoriev I.V."/>
            <person name="Spatafora J.W."/>
            <person name="Berbee M.L."/>
        </authorList>
    </citation>
    <scope>NUCLEOTIDE SEQUENCE [LARGE SCALE GENOMIC DNA]</scope>
    <source>
        <strain evidence="5 6">JEL478</strain>
    </source>
</reference>